<evidence type="ECO:0000256" key="3">
    <source>
        <dbReference type="PROSITE-ProRule" id="PRU00708"/>
    </source>
</evidence>
<dbReference type="OrthoDB" id="185373at2759"/>
<evidence type="ECO:0000313" key="6">
    <source>
        <dbReference type="Proteomes" id="UP000796880"/>
    </source>
</evidence>
<keyword evidence="2" id="KW-0677">Repeat</keyword>
<keyword evidence="6" id="KW-1185">Reference proteome</keyword>
<sequence>MRVLVILGSSSSSIATPSHHHHHHNKHSKAPFSKFSPFKPLLSSSSSLSSSPFSTVHSRSTPLSTVLWDSNKIHLCYLADLASKLARDGKLQDFVMVVESVVVSGVEASQFASALSVELVAKGISECLRDGKVRSVVDFLRKVDELGVPPLKLFDGSAMEFLGRECRRILKRGEVEELVELMEILAGFHFSIRELMKTSDVVKVCAQKSNPDMAVRYACILPHTHIVFCDIIYEFGKRGDLVSALTVYEASKKNLSHINMYLYRMAIDVCGLCGNYLKSRYIYEDMLNEKVTPNTYVLNSLMNVNANDLNYTFHVYKNMRNLGVRADMASYNILLKACCIAGRVDLAQEIYREVQHLESTGVLKLDVFTYSTIVKVLADAKLWQMALKVKEDMLSAGVTPNTITWSSLINACANAGLVEKAIQLFEEMLLAGCEPNTQCCNILLHACVEVCQYDRAFRLFQSWKGNKVEETFGKDDGGNTDSNSSAANACGRHLTSMPHFSSNIHNLYFAKGFSFTPTTTTYNTLMKACGTDYYHAKALMDEMKSVGLFPNQISWSILIDLCGASGNVEGTLQILNAMRADGVEADVVAYTTVIKVCVDSKDLKLAFSLFEEMKRYQIQPNLVTYDTLLRARSRYGSLHEVQQCLAVYQDMRKAGYKSNDYYLKQLIEEWCEGVIQDSIQSQEEFSPGNQSDTGSPQSMLLEKVAEHLLKHISESLAIDLRGLTKVEARIVVLAVLQMVKENYTTGHPVNDDMLIILGASKNDADLDKHKLEVKDAITRLLQDELGIEVRPMGYKVTLDKREDSENSVDLSSKLEDKLGRNQLQETKYSTRRPVVIQRLKVTRDSLKQWLQRKSAITR</sequence>
<evidence type="ECO:0000313" key="5">
    <source>
        <dbReference type="EMBL" id="KAF3442078.1"/>
    </source>
</evidence>
<feature type="domain" description="PROP1-like PPR" evidence="4">
    <location>
        <begin position="236"/>
        <end position="362"/>
    </location>
</feature>
<dbReference type="PANTHER" id="PTHR46128">
    <property type="entry name" value="MITOCHONDRIAL GROUP I INTRON SPLICING FACTOR CCM1"/>
    <property type="match status" value="1"/>
</dbReference>
<dbReference type="Pfam" id="PF17177">
    <property type="entry name" value="PPR_long"/>
    <property type="match status" value="2"/>
</dbReference>
<dbReference type="Pfam" id="PF13041">
    <property type="entry name" value="PPR_2"/>
    <property type="match status" value="1"/>
</dbReference>
<proteinExistence type="inferred from homology"/>
<gene>
    <name evidence="5" type="ORF">FNV43_RR15994</name>
</gene>
<reference evidence="5" key="1">
    <citation type="submission" date="2020-03" db="EMBL/GenBank/DDBJ databases">
        <title>A high-quality chromosome-level genome assembly of a woody plant with both climbing and erect habits, Rhamnella rubrinervis.</title>
        <authorList>
            <person name="Lu Z."/>
            <person name="Yang Y."/>
            <person name="Zhu X."/>
            <person name="Sun Y."/>
        </authorList>
    </citation>
    <scope>NUCLEOTIDE SEQUENCE</scope>
    <source>
        <strain evidence="5">BYM</strain>
        <tissue evidence="5">Leaf</tissue>
    </source>
</reference>
<dbReference type="InterPro" id="IPR050872">
    <property type="entry name" value="PPR_P_subfamily"/>
</dbReference>
<feature type="repeat" description="PPR" evidence="3">
    <location>
        <begin position="366"/>
        <end position="400"/>
    </location>
</feature>
<dbReference type="EMBL" id="VOIH02000007">
    <property type="protein sequence ID" value="KAF3442078.1"/>
    <property type="molecule type" value="Genomic_DNA"/>
</dbReference>
<dbReference type="InterPro" id="IPR002885">
    <property type="entry name" value="PPR_rpt"/>
</dbReference>
<dbReference type="InterPro" id="IPR033443">
    <property type="entry name" value="PROP1-like_PPR_dom"/>
</dbReference>
<feature type="repeat" description="PPR" evidence="3">
    <location>
        <begin position="327"/>
        <end position="357"/>
    </location>
</feature>
<dbReference type="PANTHER" id="PTHR46128:SF154">
    <property type="entry name" value="PENTACOTRIPEPTIDE-REPEAT REGION OF PRORP DOMAIN-CONTAINING PROTEIN"/>
    <property type="match status" value="1"/>
</dbReference>
<evidence type="ECO:0000256" key="2">
    <source>
        <dbReference type="ARBA" id="ARBA00022737"/>
    </source>
</evidence>
<comment type="caution">
    <text evidence="5">The sequence shown here is derived from an EMBL/GenBank/DDBJ whole genome shotgun (WGS) entry which is preliminary data.</text>
</comment>
<evidence type="ECO:0000256" key="1">
    <source>
        <dbReference type="ARBA" id="ARBA00007626"/>
    </source>
</evidence>
<organism evidence="5 6">
    <name type="scientific">Rhamnella rubrinervis</name>
    <dbReference type="NCBI Taxonomy" id="2594499"/>
    <lineage>
        <taxon>Eukaryota</taxon>
        <taxon>Viridiplantae</taxon>
        <taxon>Streptophyta</taxon>
        <taxon>Embryophyta</taxon>
        <taxon>Tracheophyta</taxon>
        <taxon>Spermatophyta</taxon>
        <taxon>Magnoliopsida</taxon>
        <taxon>eudicotyledons</taxon>
        <taxon>Gunneridae</taxon>
        <taxon>Pentapetalae</taxon>
        <taxon>rosids</taxon>
        <taxon>fabids</taxon>
        <taxon>Rosales</taxon>
        <taxon>Rhamnaceae</taxon>
        <taxon>rhamnoid group</taxon>
        <taxon>Rhamneae</taxon>
        <taxon>Rhamnella</taxon>
    </lineage>
</organism>
<dbReference type="InterPro" id="IPR011990">
    <property type="entry name" value="TPR-like_helical_dom_sf"/>
</dbReference>
<feature type="repeat" description="PPR" evidence="3">
    <location>
        <begin position="586"/>
        <end position="620"/>
    </location>
</feature>
<dbReference type="Proteomes" id="UP000796880">
    <property type="component" value="Unassembled WGS sequence"/>
</dbReference>
<comment type="similarity">
    <text evidence="1">Belongs to the PPR family. P subfamily.</text>
</comment>
<dbReference type="Pfam" id="PF01535">
    <property type="entry name" value="PPR"/>
    <property type="match status" value="1"/>
</dbReference>
<protein>
    <recommendedName>
        <fullName evidence="4">PROP1-like PPR domain-containing protein</fullName>
    </recommendedName>
</protein>
<dbReference type="PROSITE" id="PS51375">
    <property type="entry name" value="PPR"/>
    <property type="match status" value="5"/>
</dbReference>
<feature type="repeat" description="PPR" evidence="3">
    <location>
        <begin position="401"/>
        <end position="435"/>
    </location>
</feature>
<accession>A0A8K0GXR0</accession>
<feature type="domain" description="PROP1-like PPR" evidence="4">
    <location>
        <begin position="523"/>
        <end position="660"/>
    </location>
</feature>
<name>A0A8K0GXR0_9ROSA</name>
<evidence type="ECO:0000259" key="4">
    <source>
        <dbReference type="Pfam" id="PF17177"/>
    </source>
</evidence>
<feature type="repeat" description="PPR" evidence="3">
    <location>
        <begin position="551"/>
        <end position="585"/>
    </location>
</feature>
<dbReference type="Gene3D" id="1.25.40.10">
    <property type="entry name" value="Tetratricopeptide repeat domain"/>
    <property type="match status" value="3"/>
</dbReference>
<dbReference type="AlphaFoldDB" id="A0A8K0GXR0"/>
<dbReference type="NCBIfam" id="TIGR00756">
    <property type="entry name" value="PPR"/>
    <property type="match status" value="4"/>
</dbReference>